<dbReference type="Proteomes" id="UP000478837">
    <property type="component" value="Unassembled WGS sequence"/>
</dbReference>
<dbReference type="InterPro" id="IPR022172">
    <property type="entry name" value="DUF3703"/>
</dbReference>
<keyword evidence="2" id="KW-1185">Reference proteome</keyword>
<accession>A0A6L9MXD4</accession>
<comment type="caution">
    <text evidence="1">The sequence shown here is derived from an EMBL/GenBank/DDBJ whole genome shotgun (WGS) entry which is preliminary data.</text>
</comment>
<reference evidence="1 2" key="1">
    <citation type="submission" date="2020-01" db="EMBL/GenBank/DDBJ databases">
        <title>Genomes of bacteria type strains.</title>
        <authorList>
            <person name="Chen J."/>
            <person name="Zhu S."/>
            <person name="Yang J."/>
        </authorList>
    </citation>
    <scope>NUCLEOTIDE SEQUENCE [LARGE SCALE GENOMIC DNA]</scope>
    <source>
        <strain evidence="1 2">LMG 22958</strain>
    </source>
</reference>
<dbReference type="EMBL" id="JAAAWP010000012">
    <property type="protein sequence ID" value="NDW22924.1"/>
    <property type="molecule type" value="Genomic_DNA"/>
</dbReference>
<organism evidence="1 2">
    <name type="scientific">Alteromonas hispanica</name>
    <dbReference type="NCBI Taxonomy" id="315421"/>
    <lineage>
        <taxon>Bacteria</taxon>
        <taxon>Pseudomonadati</taxon>
        <taxon>Pseudomonadota</taxon>
        <taxon>Gammaproteobacteria</taxon>
        <taxon>Alteromonadales</taxon>
        <taxon>Alteromonadaceae</taxon>
        <taxon>Alteromonas/Salinimonas group</taxon>
        <taxon>Alteromonas</taxon>
    </lineage>
</organism>
<proteinExistence type="predicted"/>
<sequence length="123" mass="13773">MFGTFSKNIAGSVSAELRLSKEREKDGLISHSFRHLENAHVLGQESTKWHVKVHFLMLLWAIRQRNTKECLGQVLRIIGAFSKTAIGLIPHGNTGGSNISPFKTLPIKAEHQMLINNAKRTET</sequence>
<gene>
    <name evidence="1" type="ORF">GTW09_15485</name>
</gene>
<dbReference type="RefSeq" id="WP_163112607.1">
    <property type="nucleotide sequence ID" value="NZ_JAAAWP010000012.1"/>
</dbReference>
<protein>
    <submittedName>
        <fullName evidence="1">DUF3703 domain-containing protein</fullName>
    </submittedName>
</protein>
<evidence type="ECO:0000313" key="2">
    <source>
        <dbReference type="Proteomes" id="UP000478837"/>
    </source>
</evidence>
<evidence type="ECO:0000313" key="1">
    <source>
        <dbReference type="EMBL" id="NDW22924.1"/>
    </source>
</evidence>
<dbReference type="Pfam" id="PF12487">
    <property type="entry name" value="DUF3703"/>
    <property type="match status" value="1"/>
</dbReference>
<dbReference type="AlphaFoldDB" id="A0A6L9MXD4"/>
<name>A0A6L9MXD4_9ALTE</name>